<dbReference type="GO" id="GO:0009254">
    <property type="term" value="P:peptidoglycan turnover"/>
    <property type="evidence" value="ECO:0007669"/>
    <property type="project" value="TreeGrafter"/>
</dbReference>
<evidence type="ECO:0000256" key="1">
    <source>
        <dbReference type="ARBA" id="ARBA00001561"/>
    </source>
</evidence>
<evidence type="ECO:0000256" key="5">
    <source>
        <dbReference type="ARBA" id="ARBA00023316"/>
    </source>
</evidence>
<keyword evidence="4" id="KW-0378">Hydrolase</keyword>
<dbReference type="InterPro" id="IPR002502">
    <property type="entry name" value="Amidase_domain"/>
</dbReference>
<dbReference type="PANTHER" id="PTHR30417">
    <property type="entry name" value="N-ACETYLMURAMOYL-L-ALANINE AMIDASE AMID"/>
    <property type="match status" value="1"/>
</dbReference>
<dbReference type="EMBL" id="FNYK01000086">
    <property type="protein sequence ID" value="SEJ25962.1"/>
    <property type="molecule type" value="Genomic_DNA"/>
</dbReference>
<dbReference type="GO" id="GO:0009253">
    <property type="term" value="P:peptidoglycan catabolic process"/>
    <property type="evidence" value="ECO:0007669"/>
    <property type="project" value="InterPro"/>
</dbReference>
<dbReference type="InterPro" id="IPR036365">
    <property type="entry name" value="PGBD-like_sf"/>
</dbReference>
<comment type="catalytic activity">
    <reaction evidence="1">
        <text>Hydrolyzes the link between N-acetylmuramoyl residues and L-amino acid residues in certain cell-wall glycopeptides.</text>
        <dbReference type="EC" id="3.5.1.28"/>
    </reaction>
</comment>
<keyword evidence="5" id="KW-0961">Cell wall biogenesis/degradation</keyword>
<dbReference type="SUPFAM" id="SSF47090">
    <property type="entry name" value="PGBD-like"/>
    <property type="match status" value="1"/>
</dbReference>
<gene>
    <name evidence="7" type="ORF">SAMN04487834_10863</name>
</gene>
<dbReference type="EC" id="3.5.1.28" evidence="3"/>
<dbReference type="RefSeq" id="WP_074732809.1">
    <property type="nucleotide sequence ID" value="NZ_FNYK01000086.1"/>
</dbReference>
<dbReference type="OrthoDB" id="2416895at2"/>
<evidence type="ECO:0000313" key="7">
    <source>
        <dbReference type="EMBL" id="SEJ25962.1"/>
    </source>
</evidence>
<dbReference type="CDD" id="cd06583">
    <property type="entry name" value="PGRP"/>
    <property type="match status" value="1"/>
</dbReference>
<dbReference type="InterPro" id="IPR036505">
    <property type="entry name" value="Amidase/PGRP_sf"/>
</dbReference>
<keyword evidence="8" id="KW-1185">Reference proteome</keyword>
<dbReference type="Pfam" id="PF01510">
    <property type="entry name" value="Amidase_2"/>
    <property type="match status" value="1"/>
</dbReference>
<sequence>MYFNYDYVLTNHSNKNFGAKRSSTKYIIIHYTGNAKDTAENNAKYFFNGDRRAGANYFVDGKGVWASTPEAYTAYGAGVLHNRKYAKLWGVCTNHNSINIEIACDAGNSLPTAEAVTNTVELTKSLMAKYGIPEDHVVRHKDVCGKNCPAYWWDDGKWQSEFKARLSGNATASIPQQSMPKTDNQPKHVNHVDGVWGEATTRALQKYLGTVIDGIISHQLVSSEELLISRFGHTFRFDNTRKGSLCIKALQKKLGVTVDGLIGKNTIKALQRWLGVPADGICGKQTTIALQKFLESKGMFQ</sequence>
<proteinExistence type="inferred from homology"/>
<evidence type="ECO:0000256" key="4">
    <source>
        <dbReference type="ARBA" id="ARBA00022801"/>
    </source>
</evidence>
<dbReference type="SMART" id="SM00644">
    <property type="entry name" value="Ami_2"/>
    <property type="match status" value="1"/>
</dbReference>
<dbReference type="SUPFAM" id="SSF55846">
    <property type="entry name" value="N-acetylmuramoyl-L-alanine amidase-like"/>
    <property type="match status" value="1"/>
</dbReference>
<dbReference type="InterPro" id="IPR036366">
    <property type="entry name" value="PGBDSf"/>
</dbReference>
<dbReference type="Proteomes" id="UP000183028">
    <property type="component" value="Unassembled WGS sequence"/>
</dbReference>
<protein>
    <recommendedName>
        <fullName evidence="3">N-acetylmuramoyl-L-alanine amidase</fullName>
        <ecNumber evidence="3">3.5.1.28</ecNumber>
    </recommendedName>
</protein>
<dbReference type="GO" id="GO:0008745">
    <property type="term" value="F:N-acetylmuramoyl-L-alanine amidase activity"/>
    <property type="evidence" value="ECO:0007669"/>
    <property type="project" value="UniProtKB-EC"/>
</dbReference>
<name>A0A1H6XM39_9FIRM</name>
<evidence type="ECO:0000259" key="6">
    <source>
        <dbReference type="SMART" id="SM00644"/>
    </source>
</evidence>
<dbReference type="GO" id="GO:0071555">
    <property type="term" value="P:cell wall organization"/>
    <property type="evidence" value="ECO:0007669"/>
    <property type="project" value="UniProtKB-KW"/>
</dbReference>
<dbReference type="AlphaFoldDB" id="A0A1H6XM39"/>
<organism evidence="7 8">
    <name type="scientific">Sharpea azabuensis</name>
    <dbReference type="NCBI Taxonomy" id="322505"/>
    <lineage>
        <taxon>Bacteria</taxon>
        <taxon>Bacillati</taxon>
        <taxon>Bacillota</taxon>
        <taxon>Erysipelotrichia</taxon>
        <taxon>Erysipelotrichales</taxon>
        <taxon>Coprobacillaceae</taxon>
        <taxon>Sharpea</taxon>
    </lineage>
</organism>
<comment type="similarity">
    <text evidence="2">Belongs to the N-acetylmuramoyl-L-alanine amidase 2 family.</text>
</comment>
<dbReference type="Gene3D" id="1.10.101.10">
    <property type="entry name" value="PGBD-like superfamily/PGBD"/>
    <property type="match status" value="1"/>
</dbReference>
<evidence type="ECO:0000256" key="2">
    <source>
        <dbReference type="ARBA" id="ARBA00007553"/>
    </source>
</evidence>
<dbReference type="PANTHER" id="PTHR30417:SF1">
    <property type="entry name" value="N-ACETYLMURAMOYL-L-ALANINE AMIDASE AMID"/>
    <property type="match status" value="1"/>
</dbReference>
<evidence type="ECO:0000313" key="8">
    <source>
        <dbReference type="Proteomes" id="UP000183028"/>
    </source>
</evidence>
<dbReference type="Gene3D" id="3.40.80.10">
    <property type="entry name" value="Peptidoglycan recognition protein-like"/>
    <property type="match status" value="1"/>
</dbReference>
<feature type="domain" description="N-acetylmuramoyl-L-alanine amidase" evidence="6">
    <location>
        <begin position="14"/>
        <end position="160"/>
    </location>
</feature>
<dbReference type="InterPro" id="IPR051206">
    <property type="entry name" value="NAMLAA_amidase_2"/>
</dbReference>
<accession>A0A1H6XM39</accession>
<evidence type="ECO:0000256" key="3">
    <source>
        <dbReference type="ARBA" id="ARBA00011901"/>
    </source>
</evidence>
<reference evidence="8" key="1">
    <citation type="submission" date="2016-10" db="EMBL/GenBank/DDBJ databases">
        <authorList>
            <person name="Varghese N."/>
        </authorList>
    </citation>
    <scope>NUCLEOTIDE SEQUENCE [LARGE SCALE GENOMIC DNA]</scope>
    <source>
        <strain evidence="8">DSM 20406</strain>
    </source>
</reference>